<dbReference type="CDD" id="cd00077">
    <property type="entry name" value="HDc"/>
    <property type="match status" value="1"/>
</dbReference>
<dbReference type="Pfam" id="PF21447">
    <property type="entry name" value="Ppx-GppA_III"/>
    <property type="match status" value="1"/>
</dbReference>
<dbReference type="AlphaFoldDB" id="F4LMJ2"/>
<dbReference type="Gene3D" id="3.30.420.40">
    <property type="match status" value="1"/>
</dbReference>
<dbReference type="EMBL" id="CP002696">
    <property type="protein sequence ID" value="AEE15754.1"/>
    <property type="molecule type" value="Genomic_DNA"/>
</dbReference>
<protein>
    <submittedName>
        <fullName evidence="3">Ppx/GppA phosphatase</fullName>
    </submittedName>
</protein>
<dbReference type="Gene3D" id="1.10.3210.10">
    <property type="entry name" value="Hypothetical protein af1432"/>
    <property type="match status" value="1"/>
</dbReference>
<dbReference type="SUPFAM" id="SSF109604">
    <property type="entry name" value="HD-domain/PDEase-like"/>
    <property type="match status" value="1"/>
</dbReference>
<reference evidence="4" key="1">
    <citation type="submission" date="2011-04" db="EMBL/GenBank/DDBJ databases">
        <title>The complete genome of Treponema brennaborense DSM 12168.</title>
        <authorList>
            <person name="Lucas S."/>
            <person name="Han J."/>
            <person name="Lapidus A."/>
            <person name="Bruce D."/>
            <person name="Goodwin L."/>
            <person name="Pitluck S."/>
            <person name="Peters L."/>
            <person name="Kyrpides N."/>
            <person name="Mavromatis K."/>
            <person name="Ivanova N."/>
            <person name="Mikhailova N."/>
            <person name="Pagani I."/>
            <person name="Teshima H."/>
            <person name="Detter J.C."/>
            <person name="Tapia R."/>
            <person name="Han C."/>
            <person name="Land M."/>
            <person name="Hauser L."/>
            <person name="Markowitz V."/>
            <person name="Cheng J.-F."/>
            <person name="Hugenholtz P."/>
            <person name="Woyke T."/>
            <person name="Wu D."/>
            <person name="Gronow S."/>
            <person name="Wellnitz S."/>
            <person name="Brambilla E."/>
            <person name="Klenk H.-P."/>
            <person name="Eisen J.A."/>
        </authorList>
    </citation>
    <scope>NUCLEOTIDE SEQUENCE [LARGE SCALE GENOMIC DNA]</scope>
    <source>
        <strain evidence="4">DSM 12168 / CIP 105900 / DD5/3</strain>
    </source>
</reference>
<dbReference type="OrthoDB" id="9814545at2"/>
<evidence type="ECO:0000313" key="4">
    <source>
        <dbReference type="Proteomes" id="UP000006546"/>
    </source>
</evidence>
<evidence type="ECO:0000313" key="3">
    <source>
        <dbReference type="EMBL" id="AEE15754.1"/>
    </source>
</evidence>
<dbReference type="eggNOG" id="COG0248">
    <property type="taxonomic scope" value="Bacteria"/>
</dbReference>
<name>F4LMJ2_TREBD</name>
<feature type="domain" description="Ppx/GppA phosphatase C-terminal" evidence="2">
    <location>
        <begin position="335"/>
        <end position="483"/>
    </location>
</feature>
<dbReference type="PANTHER" id="PTHR30005">
    <property type="entry name" value="EXOPOLYPHOSPHATASE"/>
    <property type="match status" value="1"/>
</dbReference>
<dbReference type="InterPro" id="IPR003695">
    <property type="entry name" value="Ppx_GppA_N"/>
</dbReference>
<dbReference type="CDD" id="cd24006">
    <property type="entry name" value="ASKHA_NBD_PPX_GppA"/>
    <property type="match status" value="1"/>
</dbReference>
<dbReference type="HOGENOM" id="CLU_025908_4_1_12"/>
<dbReference type="GO" id="GO:0016462">
    <property type="term" value="F:pyrophosphatase activity"/>
    <property type="evidence" value="ECO:0007669"/>
    <property type="project" value="TreeGrafter"/>
</dbReference>
<evidence type="ECO:0000259" key="2">
    <source>
        <dbReference type="Pfam" id="PF21447"/>
    </source>
</evidence>
<dbReference type="Gene3D" id="3.30.420.150">
    <property type="entry name" value="Exopolyphosphatase. Domain 2"/>
    <property type="match status" value="1"/>
</dbReference>
<dbReference type="InterPro" id="IPR048950">
    <property type="entry name" value="Ppx_GppA_C"/>
</dbReference>
<dbReference type="RefSeq" id="WP_013757473.1">
    <property type="nucleotide sequence ID" value="NC_015500.1"/>
</dbReference>
<dbReference type="SUPFAM" id="SSF53067">
    <property type="entry name" value="Actin-like ATPase domain"/>
    <property type="match status" value="2"/>
</dbReference>
<dbReference type="Proteomes" id="UP000006546">
    <property type="component" value="Chromosome"/>
</dbReference>
<feature type="domain" description="Ppx/GppA phosphatase N-terminal" evidence="1">
    <location>
        <begin position="38"/>
        <end position="319"/>
    </location>
</feature>
<gene>
    <name evidence="3" type="ordered locus">Trebr_0307</name>
</gene>
<keyword evidence="4" id="KW-1185">Reference proteome</keyword>
<proteinExistence type="predicted"/>
<dbReference type="KEGG" id="tbe:Trebr_0307"/>
<dbReference type="PANTHER" id="PTHR30005:SF0">
    <property type="entry name" value="RETROGRADE REGULATION PROTEIN 2"/>
    <property type="match status" value="1"/>
</dbReference>
<dbReference type="STRING" id="906968.Trebr_0307"/>
<dbReference type="Pfam" id="PF02541">
    <property type="entry name" value="Ppx-GppA"/>
    <property type="match status" value="1"/>
</dbReference>
<dbReference type="InterPro" id="IPR043129">
    <property type="entry name" value="ATPase_NBD"/>
</dbReference>
<organism evidence="3 4">
    <name type="scientific">Treponema brennaborense (strain DSM 12168 / CIP 105900 / DD5/3)</name>
    <dbReference type="NCBI Taxonomy" id="906968"/>
    <lineage>
        <taxon>Bacteria</taxon>
        <taxon>Pseudomonadati</taxon>
        <taxon>Spirochaetota</taxon>
        <taxon>Spirochaetia</taxon>
        <taxon>Spirochaetales</taxon>
        <taxon>Treponemataceae</taxon>
        <taxon>Treponema</taxon>
    </lineage>
</organism>
<dbReference type="InterPro" id="IPR050273">
    <property type="entry name" value="GppA/Ppx_hydrolase"/>
</dbReference>
<sequence>MTELEAVIEIGSTGLRLLVAQIREHGVHEKADRNGAGWTVIDRSEMPVALGRDVFTDGFISRETLLQCLQILNRFQEQLAGWGIQNEHVAVIATSAFREARNRDAVLDRIMVKTGFHVKVIDGIEENRLMYLAVSECLKDKTFHLEGMNSIILEVGGGSTELMLIEQGKMAGAHSLRLGTVIIEQQLRAMMGSLQDARRFLEEFIRNTRGSLDTELNLSNVLQFIAVGSEAQIAAGICGTKISDNLRQISRTAFDGFVDDIQEYSIEECVARFKIPYSDAQALHIGLMAYKFFLKLTNAQEILVPHTSIREGLIASRLLQPDVKLQDDFRLQVTASALSLARKYKADEKHAEYVSMISLKLFDALKAELGLEERSRMLLEVAAILHDIGMFIRADKHEEHSMYIIAHADIFGLTQDDIAIISQVAYYHRGSHSPQDDAQFAVRPRADRITILKLTAILRVADAFDRGHSQKINDFSIDFRQDSLIIKCKGTHNIMLERMAVAEKSNVFESVFGYKVILV</sequence>
<dbReference type="InterPro" id="IPR003607">
    <property type="entry name" value="HD/PDEase_dom"/>
</dbReference>
<evidence type="ECO:0000259" key="1">
    <source>
        <dbReference type="Pfam" id="PF02541"/>
    </source>
</evidence>
<accession>F4LMJ2</accession>